<evidence type="ECO:0000259" key="2">
    <source>
        <dbReference type="Pfam" id="PF00534"/>
    </source>
</evidence>
<sequence>MDISAEIQQQYYKRIHSYLLNYKPGEKRWKIDNCMDGAKKRKLTVAYIMNHVRVCGGVKIIFEHTQRLVERGHDVYIVSHAARPDWFDLKAEFITVPPQFSRVQYVSEDVDIIVCTVADQLPECFLLSNKPVVMFEQGDTYIFEFEKNPPGKKEYFAKLWSIPVPVFGVSKVLVDTLQRHLGVQGTIIHNALDPNIYYPRAEHSNPSKPAILFVGREDVPFKGIQDVRKALEIVRESGRAFDEVWVTQVKPKSSFEGKLYVDPSQAELGNIYRMCDIYVSGSYYESFSLPPLEAMACGCAVVSTDNEGVLEYAQHGVNCLLGKVGDPGSLAQRIIELIDDQQKREYLVQNGYQTAARFNWNNIMSQWEDYLGAIVQNWETGRYPGLLIKRLPSRLSQQEAIRIIQDAVSRMEEEYCLWLFEGEALSDSDVERIRHILSHSLSSIYALQVQYSKDIPEHPVARLENRIFKRHSIVSDVSDLSQSMVIPVQLEGVGDSCFLPDWLRETRLQYSRGDYEGIIVHLKSRYAALSQDDKPVAVKWLALALMEKDRLTDCMDVLSKAMQSFPSYSDLSYLLGRVLLFAGDVKRAEMCFKLAKTSGTAALFKEYFHDMEKICSMYLQ</sequence>
<name>A0ABM8V5J6_THEXY</name>
<keyword evidence="4" id="KW-1185">Reference proteome</keyword>
<dbReference type="RefSeq" id="WP_213484820.1">
    <property type="nucleotide sequence ID" value="NZ_CAJRAY010000057.1"/>
</dbReference>
<keyword evidence="1" id="KW-0808">Transferase</keyword>
<dbReference type="PANTHER" id="PTHR46401:SF2">
    <property type="entry name" value="GLYCOSYLTRANSFERASE WBBK-RELATED"/>
    <property type="match status" value="1"/>
</dbReference>
<accession>A0ABM8V5J6</accession>
<dbReference type="InterPro" id="IPR011990">
    <property type="entry name" value="TPR-like_helical_dom_sf"/>
</dbReference>
<dbReference type="Proteomes" id="UP000681526">
    <property type="component" value="Unassembled WGS sequence"/>
</dbReference>
<dbReference type="SUPFAM" id="SSF53756">
    <property type="entry name" value="UDP-Glycosyltransferase/glycogen phosphorylase"/>
    <property type="match status" value="1"/>
</dbReference>
<dbReference type="EMBL" id="CAJRAY010000057">
    <property type="protein sequence ID" value="CAG5088551.1"/>
    <property type="molecule type" value="Genomic_DNA"/>
</dbReference>
<dbReference type="Gene3D" id="1.25.40.10">
    <property type="entry name" value="Tetratricopeptide repeat domain"/>
    <property type="match status" value="1"/>
</dbReference>
<dbReference type="Gene3D" id="3.40.50.2000">
    <property type="entry name" value="Glycogen Phosphorylase B"/>
    <property type="match status" value="2"/>
</dbReference>
<comment type="caution">
    <text evidence="3">The sequence shown here is derived from an EMBL/GenBank/DDBJ whole genome shotgun (WGS) entry which is preliminary data.</text>
</comment>
<evidence type="ECO:0000313" key="4">
    <source>
        <dbReference type="Proteomes" id="UP000681526"/>
    </source>
</evidence>
<gene>
    <name evidence="3" type="primary">txxe 2382-RfaG3</name>
    <name evidence="3" type="ORF">TXXE_12055</name>
</gene>
<dbReference type="InterPro" id="IPR001296">
    <property type="entry name" value="Glyco_trans_1"/>
</dbReference>
<dbReference type="Pfam" id="PF00534">
    <property type="entry name" value="Glycos_transf_1"/>
    <property type="match status" value="1"/>
</dbReference>
<evidence type="ECO:0000256" key="1">
    <source>
        <dbReference type="ARBA" id="ARBA00022679"/>
    </source>
</evidence>
<dbReference type="CDD" id="cd03801">
    <property type="entry name" value="GT4_PimA-like"/>
    <property type="match status" value="1"/>
</dbReference>
<protein>
    <submittedName>
        <fullName evidence="3">Predicted glycosyltransferases</fullName>
    </submittedName>
</protein>
<dbReference type="SUPFAM" id="SSF48452">
    <property type="entry name" value="TPR-like"/>
    <property type="match status" value="1"/>
</dbReference>
<dbReference type="PANTHER" id="PTHR46401">
    <property type="entry name" value="GLYCOSYLTRANSFERASE WBBK-RELATED"/>
    <property type="match status" value="1"/>
</dbReference>
<reference evidence="3 4" key="1">
    <citation type="submission" date="2021-04" db="EMBL/GenBank/DDBJ databases">
        <authorList>
            <person name="Rakotoarivonina H."/>
        </authorList>
    </citation>
    <scope>NUCLEOTIDE SEQUENCE [LARGE SCALE GENOMIC DNA]</scope>
    <source>
        <strain evidence="3 4">XE</strain>
    </source>
</reference>
<proteinExistence type="predicted"/>
<evidence type="ECO:0000313" key="3">
    <source>
        <dbReference type="EMBL" id="CAG5088551.1"/>
    </source>
</evidence>
<organism evidence="3 4">
    <name type="scientific">Thermobacillus xylanilyticus</name>
    <dbReference type="NCBI Taxonomy" id="76633"/>
    <lineage>
        <taxon>Bacteria</taxon>
        <taxon>Bacillati</taxon>
        <taxon>Bacillota</taxon>
        <taxon>Bacilli</taxon>
        <taxon>Bacillales</taxon>
        <taxon>Paenibacillaceae</taxon>
        <taxon>Thermobacillus</taxon>
    </lineage>
</organism>
<feature type="domain" description="Glycosyl transferase family 1" evidence="2">
    <location>
        <begin position="265"/>
        <end position="353"/>
    </location>
</feature>